<evidence type="ECO:0000256" key="1">
    <source>
        <dbReference type="SAM" id="MobiDB-lite"/>
    </source>
</evidence>
<dbReference type="AlphaFoldDB" id="A0AA39GIC3"/>
<protein>
    <submittedName>
        <fullName evidence="2">Uncharacterized protein</fullName>
    </submittedName>
</protein>
<dbReference type="Proteomes" id="UP001175261">
    <property type="component" value="Unassembled WGS sequence"/>
</dbReference>
<proteinExistence type="predicted"/>
<feature type="region of interest" description="Disordered" evidence="1">
    <location>
        <begin position="100"/>
        <end position="155"/>
    </location>
</feature>
<gene>
    <name evidence="2" type="ORF">NLU13_6457</name>
</gene>
<dbReference type="EMBL" id="JAPDFR010000005">
    <property type="protein sequence ID" value="KAK0386622.1"/>
    <property type="molecule type" value="Genomic_DNA"/>
</dbReference>
<sequence>MFARNSPMLSLKVNLPHRHFGRVNINICTIDPSLLREAVGLQELESEPSTPSVADVPCVLQLTPAEGRMLEEEMRKAEEDWRKRTRMSEWERTYGVEAQMSSDRLSTPAASSIPVSSNDSSSVAYSTLRSEPSLPDYESSDDGQSESGHSAARSSTDSWLSDSLYSAYRLLKQRGFSSAFSESSSGESSSGSRLSSDSFASSQYDGQPEIAQAVHLVRCRSIPQIRGETTSQDTLDPDVIFQRARTLAVLEETSPSTDSQLERSSTSTILTNATSISSAAADSGDEAIPSEAELDPHVQYERARTLAILTGTINPPPVHDDDIDGFFKLIFGAFEQDDDEDDDKNLGESIRQMRHLHKKYRRRADNEDCFKYAVQPSTAYGMAGWMHNHLWNHLHPSDRTFLWEWRCDVLKVTSVRNLDACTEEEFVAALERMAERGWKDQIWVTERPEDVPKYVANASKAERIAFQVMLKY</sequence>
<comment type="caution">
    <text evidence="2">The sequence shown here is derived from an EMBL/GenBank/DDBJ whole genome shotgun (WGS) entry which is preliminary data.</text>
</comment>
<feature type="compositionally biased region" description="Polar residues" evidence="1">
    <location>
        <begin position="145"/>
        <end position="155"/>
    </location>
</feature>
<keyword evidence="3" id="KW-1185">Reference proteome</keyword>
<feature type="region of interest" description="Disordered" evidence="1">
    <location>
        <begin position="180"/>
        <end position="203"/>
    </location>
</feature>
<feature type="compositionally biased region" description="Low complexity" evidence="1">
    <location>
        <begin position="180"/>
        <end position="202"/>
    </location>
</feature>
<evidence type="ECO:0000313" key="2">
    <source>
        <dbReference type="EMBL" id="KAK0386622.1"/>
    </source>
</evidence>
<organism evidence="2 3">
    <name type="scientific">Sarocladium strictum</name>
    <name type="common">Black bundle disease fungus</name>
    <name type="synonym">Acremonium strictum</name>
    <dbReference type="NCBI Taxonomy" id="5046"/>
    <lineage>
        <taxon>Eukaryota</taxon>
        <taxon>Fungi</taxon>
        <taxon>Dikarya</taxon>
        <taxon>Ascomycota</taxon>
        <taxon>Pezizomycotina</taxon>
        <taxon>Sordariomycetes</taxon>
        <taxon>Hypocreomycetidae</taxon>
        <taxon>Hypocreales</taxon>
        <taxon>Sarocladiaceae</taxon>
        <taxon>Sarocladium</taxon>
    </lineage>
</organism>
<feature type="compositionally biased region" description="Low complexity" evidence="1">
    <location>
        <begin position="109"/>
        <end position="126"/>
    </location>
</feature>
<name>A0AA39GIC3_SARSR</name>
<reference evidence="2" key="1">
    <citation type="submission" date="2022-10" db="EMBL/GenBank/DDBJ databases">
        <title>Determination and structural analysis of whole genome sequence of Sarocladium strictum F4-1.</title>
        <authorList>
            <person name="Hu L."/>
            <person name="Jiang Y."/>
        </authorList>
    </citation>
    <scope>NUCLEOTIDE SEQUENCE</scope>
    <source>
        <strain evidence="2">F4-1</strain>
    </source>
</reference>
<accession>A0AA39GIC3</accession>
<evidence type="ECO:0000313" key="3">
    <source>
        <dbReference type="Proteomes" id="UP001175261"/>
    </source>
</evidence>